<keyword evidence="3" id="KW-0653">Protein transport</keyword>
<dbReference type="SMART" id="SM01100">
    <property type="entry name" value="CRAL_TRIO_N"/>
    <property type="match status" value="1"/>
</dbReference>
<dbReference type="InterPro" id="IPR036865">
    <property type="entry name" value="CRAL-TRIO_dom_sf"/>
</dbReference>
<evidence type="ECO:0000256" key="3">
    <source>
        <dbReference type="ARBA" id="ARBA00022927"/>
    </source>
</evidence>
<feature type="compositionally biased region" description="Basic and acidic residues" evidence="6">
    <location>
        <begin position="8"/>
        <end position="20"/>
    </location>
</feature>
<comment type="caution">
    <text evidence="8">The sequence shown here is derived from an EMBL/GenBank/DDBJ whole genome shotgun (WGS) entry which is preliminary data.</text>
</comment>
<dbReference type="SMART" id="SM00516">
    <property type="entry name" value="SEC14"/>
    <property type="match status" value="1"/>
</dbReference>
<dbReference type="CDD" id="cd00170">
    <property type="entry name" value="SEC14"/>
    <property type="match status" value="1"/>
</dbReference>
<dbReference type="Gene3D" id="3.40.525.10">
    <property type="entry name" value="CRAL-TRIO lipid binding domain"/>
    <property type="match status" value="1"/>
</dbReference>
<name>A0A444XBE6_ARAHY</name>
<evidence type="ECO:0000259" key="7">
    <source>
        <dbReference type="PROSITE" id="PS50191"/>
    </source>
</evidence>
<dbReference type="InterPro" id="IPR036273">
    <property type="entry name" value="CRAL/TRIO_N_dom_sf"/>
</dbReference>
<dbReference type="Gene3D" id="1.10.8.20">
    <property type="entry name" value="N-terminal domain of phosphatidylinositol transfer protein sec14p"/>
    <property type="match status" value="1"/>
</dbReference>
<dbReference type="STRING" id="3818.A0A444XBE6"/>
<comment type="similarity">
    <text evidence="5">Belongs to the SFH family.</text>
</comment>
<protein>
    <recommendedName>
        <fullName evidence="7">CRAL-TRIO domain-containing protein</fullName>
    </recommendedName>
</protein>
<keyword evidence="9" id="KW-1185">Reference proteome</keyword>
<evidence type="ECO:0000256" key="1">
    <source>
        <dbReference type="ARBA" id="ARBA00004202"/>
    </source>
</evidence>
<feature type="region of interest" description="Disordered" evidence="6">
    <location>
        <begin position="1"/>
        <end position="20"/>
    </location>
</feature>
<comment type="subcellular location">
    <subcellularLocation>
        <location evidence="1">Cell membrane</location>
        <topology evidence="1">Peripheral membrane protein</topology>
    </subcellularLocation>
    <subcellularLocation>
        <location evidence="2">Golgi apparatus membrane</location>
        <topology evidence="2">Peripheral membrane protein</topology>
    </subcellularLocation>
</comment>
<sequence length="620" mass="71836">MSGSEGQCSHDEIRDRRSDVEYFEDERQRSKIGTLKKKAMTASSKFTHSLKKRGKKKIDYRVPAVSIEDVRDAQEETVVLEFRQKLIDRGSLPPRHDDYHTLLRFLKARDFNIEKTIQMWEEMLNWRKEYGTDTILEDFEYEELEEVLQYYPQGYHGVDREGRPVYIERLGKAHPSRLMRITTIDRYLKYHVQEFERTLQEKFPACSIAAKRKISSTTTILDVQGLGMKNFTRTAANLLAAMTKIDNNYYPETLHRMYVVNAGPGFKKMLWPAAQKFLDSKTIAKIQILEPKALCKLLEVIDSSQLPDFLGGSCTCPNEGGCLRSNKGPWSDPDIMKLVRNEDATFVRQTSRASNGQQKYFLLHPLKASAVFLTCKGRCSDMSTVESGSDIDGYSSPLRQRSCPYPRLAPVHEEVRTSDLNGYYSCDDSALSPDKMIESDQSPPTLEQSLRTADMGNVDSMTKSEDTWFSIVKEKVERTNFMYVSTMLTSFFERLIAFFCSLRFEFWRPQNIVHPSITVEHNINNSAVVEASSEREHVLPCEQRLQRLEKVFEELNKKPDSMPAEKEQMLMQSFDRIKCVEFDLEKTKRVLHAAVMKQLEISELLENMRKSRCRQRRLFC</sequence>
<evidence type="ECO:0000256" key="5">
    <source>
        <dbReference type="ARBA" id="ARBA00038020"/>
    </source>
</evidence>
<dbReference type="EMBL" id="SDMP01000019">
    <property type="protein sequence ID" value="RYQ87016.1"/>
    <property type="molecule type" value="Genomic_DNA"/>
</dbReference>
<proteinExistence type="inferred from homology"/>
<dbReference type="AlphaFoldDB" id="A0A444XBE6"/>
<gene>
    <name evidence="8" type="ORF">Ahy_B09g094508</name>
</gene>
<keyword evidence="4" id="KW-0333">Golgi apparatus</keyword>
<dbReference type="InterPro" id="IPR011074">
    <property type="entry name" value="CRAL/TRIO_N_dom"/>
</dbReference>
<dbReference type="PANTHER" id="PTHR45657">
    <property type="entry name" value="CRAL-TRIO DOMAIN-CONTAINING PROTEIN YKL091C-RELATED"/>
    <property type="match status" value="1"/>
</dbReference>
<evidence type="ECO:0000313" key="8">
    <source>
        <dbReference type="EMBL" id="RYQ87016.1"/>
    </source>
</evidence>
<dbReference type="Pfam" id="PF03765">
    <property type="entry name" value="CRAL_TRIO_N"/>
    <property type="match status" value="1"/>
</dbReference>
<accession>A0A444XBE6</accession>
<dbReference type="InterPro" id="IPR001251">
    <property type="entry name" value="CRAL-TRIO_dom"/>
</dbReference>
<dbReference type="GO" id="GO:0005886">
    <property type="term" value="C:plasma membrane"/>
    <property type="evidence" value="ECO:0007669"/>
    <property type="project" value="UniProtKB-SubCell"/>
</dbReference>
<evidence type="ECO:0000256" key="6">
    <source>
        <dbReference type="SAM" id="MobiDB-lite"/>
    </source>
</evidence>
<dbReference type="GO" id="GO:0000139">
    <property type="term" value="C:Golgi membrane"/>
    <property type="evidence" value="ECO:0007669"/>
    <property type="project" value="UniProtKB-SubCell"/>
</dbReference>
<evidence type="ECO:0000313" key="9">
    <source>
        <dbReference type="Proteomes" id="UP000289738"/>
    </source>
</evidence>
<dbReference type="SUPFAM" id="SSF52087">
    <property type="entry name" value="CRAL/TRIO domain"/>
    <property type="match status" value="1"/>
</dbReference>
<dbReference type="SUPFAM" id="SSF46938">
    <property type="entry name" value="CRAL/TRIO N-terminal domain"/>
    <property type="match status" value="1"/>
</dbReference>
<feature type="domain" description="CRAL-TRIO" evidence="7">
    <location>
        <begin position="143"/>
        <end position="318"/>
    </location>
</feature>
<dbReference type="GO" id="GO:0015031">
    <property type="term" value="P:protein transport"/>
    <property type="evidence" value="ECO:0007669"/>
    <property type="project" value="UniProtKB-KW"/>
</dbReference>
<organism evidence="8 9">
    <name type="scientific">Arachis hypogaea</name>
    <name type="common">Peanut</name>
    <dbReference type="NCBI Taxonomy" id="3818"/>
    <lineage>
        <taxon>Eukaryota</taxon>
        <taxon>Viridiplantae</taxon>
        <taxon>Streptophyta</taxon>
        <taxon>Embryophyta</taxon>
        <taxon>Tracheophyta</taxon>
        <taxon>Spermatophyta</taxon>
        <taxon>Magnoliopsida</taxon>
        <taxon>eudicotyledons</taxon>
        <taxon>Gunneridae</taxon>
        <taxon>Pentapetalae</taxon>
        <taxon>rosids</taxon>
        <taxon>fabids</taxon>
        <taxon>Fabales</taxon>
        <taxon>Fabaceae</taxon>
        <taxon>Papilionoideae</taxon>
        <taxon>50 kb inversion clade</taxon>
        <taxon>dalbergioids sensu lato</taxon>
        <taxon>Dalbergieae</taxon>
        <taxon>Pterocarpus clade</taxon>
        <taxon>Arachis</taxon>
    </lineage>
</organism>
<dbReference type="Pfam" id="PF00650">
    <property type="entry name" value="CRAL_TRIO"/>
    <property type="match status" value="1"/>
</dbReference>
<dbReference type="Proteomes" id="UP000289738">
    <property type="component" value="Chromosome B09"/>
</dbReference>
<dbReference type="PROSITE" id="PS50191">
    <property type="entry name" value="CRAL_TRIO"/>
    <property type="match status" value="1"/>
</dbReference>
<evidence type="ECO:0000256" key="2">
    <source>
        <dbReference type="ARBA" id="ARBA00004395"/>
    </source>
</evidence>
<dbReference type="InterPro" id="IPR051026">
    <property type="entry name" value="PI/PC_transfer"/>
</dbReference>
<reference evidence="8 9" key="1">
    <citation type="submission" date="2019-01" db="EMBL/GenBank/DDBJ databases">
        <title>Sequencing of cultivated peanut Arachis hypogaea provides insights into genome evolution and oil improvement.</title>
        <authorList>
            <person name="Chen X."/>
        </authorList>
    </citation>
    <scope>NUCLEOTIDE SEQUENCE [LARGE SCALE GENOMIC DNA]</scope>
    <source>
        <strain evidence="9">cv. Fuhuasheng</strain>
        <tissue evidence="8">Leaves</tissue>
    </source>
</reference>
<dbReference type="PANTHER" id="PTHR45657:SF8">
    <property type="entry name" value="PHOSPHATIDYLINOSITOL_PHOSPHATIDYLCHOLINE TRANSFER PROTEIN SFH13"/>
    <property type="match status" value="1"/>
</dbReference>
<evidence type="ECO:0000256" key="4">
    <source>
        <dbReference type="ARBA" id="ARBA00023034"/>
    </source>
</evidence>
<keyword evidence="3" id="KW-0813">Transport</keyword>